<sequence>MEFIFAKPTECNLHLVREFYANCELEARSHIVKVWDTNVTLAPLLLNELLRTTLLC</sequence>
<name>M1CNG2_SOLTU</name>
<dbReference type="AlphaFoldDB" id="M1CNG2"/>
<protein>
    <submittedName>
        <fullName evidence="1">Uncharacterized protein</fullName>
    </submittedName>
</protein>
<dbReference type="Gramene" id="PGSC0003DMT400071272">
    <property type="protein sequence ID" value="PGSC0003DMT400071272"/>
    <property type="gene ID" value="PGSC0003DMG400027715"/>
</dbReference>
<keyword evidence="2" id="KW-1185">Reference proteome</keyword>
<proteinExistence type="predicted"/>
<reference evidence="1" key="2">
    <citation type="submission" date="2015-06" db="UniProtKB">
        <authorList>
            <consortium name="EnsemblPlants"/>
        </authorList>
    </citation>
    <scope>IDENTIFICATION</scope>
    <source>
        <strain evidence="1">DM1-3 516 R44</strain>
    </source>
</reference>
<dbReference type="InParanoid" id="M1CNG2"/>
<reference evidence="2" key="1">
    <citation type="journal article" date="2011" name="Nature">
        <title>Genome sequence and analysis of the tuber crop potato.</title>
        <authorList>
            <consortium name="The Potato Genome Sequencing Consortium"/>
        </authorList>
    </citation>
    <scope>NUCLEOTIDE SEQUENCE [LARGE SCALE GENOMIC DNA]</scope>
    <source>
        <strain evidence="2">cv. DM1-3 516 R44</strain>
    </source>
</reference>
<accession>M1CNG2</accession>
<evidence type="ECO:0000313" key="1">
    <source>
        <dbReference type="EnsemblPlants" id="PGSC0003DMT400071272"/>
    </source>
</evidence>
<dbReference type="EnsemblPlants" id="PGSC0003DMT400071272">
    <property type="protein sequence ID" value="PGSC0003DMT400071272"/>
    <property type="gene ID" value="PGSC0003DMG400027715"/>
</dbReference>
<dbReference type="Proteomes" id="UP000011115">
    <property type="component" value="Unassembled WGS sequence"/>
</dbReference>
<evidence type="ECO:0000313" key="2">
    <source>
        <dbReference type="Proteomes" id="UP000011115"/>
    </source>
</evidence>
<organism evidence="1 2">
    <name type="scientific">Solanum tuberosum</name>
    <name type="common">Potato</name>
    <dbReference type="NCBI Taxonomy" id="4113"/>
    <lineage>
        <taxon>Eukaryota</taxon>
        <taxon>Viridiplantae</taxon>
        <taxon>Streptophyta</taxon>
        <taxon>Embryophyta</taxon>
        <taxon>Tracheophyta</taxon>
        <taxon>Spermatophyta</taxon>
        <taxon>Magnoliopsida</taxon>
        <taxon>eudicotyledons</taxon>
        <taxon>Gunneridae</taxon>
        <taxon>Pentapetalae</taxon>
        <taxon>asterids</taxon>
        <taxon>lamiids</taxon>
        <taxon>Solanales</taxon>
        <taxon>Solanaceae</taxon>
        <taxon>Solanoideae</taxon>
        <taxon>Solaneae</taxon>
        <taxon>Solanum</taxon>
    </lineage>
</organism>
<dbReference type="PaxDb" id="4113-PGSC0003DMT400071272"/>
<dbReference type="HOGENOM" id="CLU_3018052_0_0_1"/>